<sequence>MSKNSTAGYDTIPTTTYLPSQSSPKTVIARARYHTEKFIARCRPWREFFDYTTITRPLSYEDINHRIKQNLNYFQVNYAMGILLILFLSLIYKPISMIMFLICGLGFFWGR</sequence>
<protein>
    <recommendedName>
        <fullName evidence="7">PRA1 family protein</fullName>
    </recommendedName>
</protein>
<dbReference type="PANTHER" id="PTHR19317:SF84">
    <property type="entry name" value="PRA1 FAMILY PROTEIN"/>
    <property type="match status" value="1"/>
</dbReference>
<dbReference type="STRING" id="4232.A0A251U4L0"/>
<comment type="subcellular location">
    <subcellularLocation>
        <location evidence="2 7">Membrane</location>
        <topology evidence="2 7">Multi-pass membrane protein</topology>
    </subcellularLocation>
</comment>
<evidence type="ECO:0000256" key="2">
    <source>
        <dbReference type="ARBA" id="ARBA00004141"/>
    </source>
</evidence>
<evidence type="ECO:0000256" key="6">
    <source>
        <dbReference type="ARBA" id="ARBA00023136"/>
    </source>
</evidence>
<dbReference type="Pfam" id="PF03208">
    <property type="entry name" value="PRA1"/>
    <property type="match status" value="1"/>
</dbReference>
<dbReference type="EMBL" id="CM007897">
    <property type="protein sequence ID" value="OTG17993.1"/>
    <property type="molecule type" value="Genomic_DNA"/>
</dbReference>
<dbReference type="AlphaFoldDB" id="A0A251U4L0"/>
<accession>A0A251U4L0</accession>
<evidence type="ECO:0000256" key="4">
    <source>
        <dbReference type="ARBA" id="ARBA00022692"/>
    </source>
</evidence>
<dbReference type="GO" id="GO:0016192">
    <property type="term" value="P:vesicle-mediated transport"/>
    <property type="evidence" value="ECO:0000318"/>
    <property type="project" value="GO_Central"/>
</dbReference>
<dbReference type="InParanoid" id="A0A251U4L0"/>
<dbReference type="EMBL" id="MNCJ02000323">
    <property type="protein sequence ID" value="KAF5794560.1"/>
    <property type="molecule type" value="Genomic_DNA"/>
</dbReference>
<dbReference type="InterPro" id="IPR004895">
    <property type="entry name" value="Prenylated_rab_accept_PRA1"/>
</dbReference>
<dbReference type="Gramene" id="mRNA:HanXRQr2_Chr08g0329471">
    <property type="protein sequence ID" value="CDS:HanXRQr2_Chr08g0329471.1"/>
    <property type="gene ID" value="HanXRQr2_Chr08g0329471"/>
</dbReference>
<feature type="transmembrane region" description="Helical" evidence="7">
    <location>
        <begin position="76"/>
        <end position="109"/>
    </location>
</feature>
<comment type="function">
    <text evidence="1 7">May be involved in both secretory and endocytic intracellular trafficking in the endosomal/prevacuolar compartments.</text>
</comment>
<evidence type="ECO:0000256" key="7">
    <source>
        <dbReference type="RuleBase" id="RU363107"/>
    </source>
</evidence>
<evidence type="ECO:0000256" key="5">
    <source>
        <dbReference type="ARBA" id="ARBA00022989"/>
    </source>
</evidence>
<dbReference type="GO" id="GO:0005794">
    <property type="term" value="C:Golgi apparatus"/>
    <property type="evidence" value="ECO:0000318"/>
    <property type="project" value="GO_Central"/>
</dbReference>
<organism evidence="9 10">
    <name type="scientific">Helianthus annuus</name>
    <name type="common">Common sunflower</name>
    <dbReference type="NCBI Taxonomy" id="4232"/>
    <lineage>
        <taxon>Eukaryota</taxon>
        <taxon>Viridiplantae</taxon>
        <taxon>Streptophyta</taxon>
        <taxon>Embryophyta</taxon>
        <taxon>Tracheophyta</taxon>
        <taxon>Spermatophyta</taxon>
        <taxon>Magnoliopsida</taxon>
        <taxon>eudicotyledons</taxon>
        <taxon>Gunneridae</taxon>
        <taxon>Pentapetalae</taxon>
        <taxon>asterids</taxon>
        <taxon>campanulids</taxon>
        <taxon>Asterales</taxon>
        <taxon>Asteraceae</taxon>
        <taxon>Asteroideae</taxon>
        <taxon>Heliantheae alliance</taxon>
        <taxon>Heliantheae</taxon>
        <taxon>Helianthus</taxon>
    </lineage>
</organism>
<dbReference type="Proteomes" id="UP000215914">
    <property type="component" value="Chromosome 8"/>
</dbReference>
<keyword evidence="6 7" id="KW-0472">Membrane</keyword>
<proteinExistence type="inferred from homology"/>
<keyword evidence="7" id="KW-0813">Transport</keyword>
<keyword evidence="4 7" id="KW-0812">Transmembrane</keyword>
<evidence type="ECO:0000313" key="10">
    <source>
        <dbReference type="Proteomes" id="UP000215914"/>
    </source>
</evidence>
<evidence type="ECO:0000313" key="9">
    <source>
        <dbReference type="EMBL" id="OTG17993.1"/>
    </source>
</evidence>
<reference evidence="9" key="2">
    <citation type="submission" date="2017-02" db="EMBL/GenBank/DDBJ databases">
        <title>Sunflower complete genome.</title>
        <authorList>
            <person name="Langlade N."/>
            <person name="Munos S."/>
        </authorList>
    </citation>
    <scope>NUCLEOTIDE SEQUENCE [LARGE SCALE GENOMIC DNA]</scope>
    <source>
        <tissue evidence="9">Leaves</tissue>
    </source>
</reference>
<keyword evidence="10" id="KW-1185">Reference proteome</keyword>
<evidence type="ECO:0000256" key="1">
    <source>
        <dbReference type="ARBA" id="ARBA00002501"/>
    </source>
</evidence>
<comment type="similarity">
    <text evidence="3 7">Belongs to the PRA1 family.</text>
</comment>
<comment type="caution">
    <text evidence="7">Lacks conserved residue(s) required for the propagation of feature annotation.</text>
</comment>
<gene>
    <name evidence="9" type="ORF">HannXRQ_Chr08g0218251</name>
    <name evidence="8" type="ORF">HanXRQr2_Chr08g0329471</name>
</gene>
<evidence type="ECO:0000256" key="3">
    <source>
        <dbReference type="ARBA" id="ARBA00006483"/>
    </source>
</evidence>
<dbReference type="GO" id="GO:0016020">
    <property type="term" value="C:membrane"/>
    <property type="evidence" value="ECO:0007669"/>
    <property type="project" value="UniProtKB-SubCell"/>
</dbReference>
<reference evidence="8 10" key="1">
    <citation type="journal article" date="2017" name="Nature">
        <title>The sunflower genome provides insights into oil metabolism, flowering and Asterid evolution.</title>
        <authorList>
            <person name="Badouin H."/>
            <person name="Gouzy J."/>
            <person name="Grassa C.J."/>
            <person name="Murat F."/>
            <person name="Staton S.E."/>
            <person name="Cottret L."/>
            <person name="Lelandais-Briere C."/>
            <person name="Owens G.L."/>
            <person name="Carrere S."/>
            <person name="Mayjonade B."/>
            <person name="Legrand L."/>
            <person name="Gill N."/>
            <person name="Kane N.C."/>
            <person name="Bowers J.E."/>
            <person name="Hubner S."/>
            <person name="Bellec A."/>
            <person name="Berard A."/>
            <person name="Berges H."/>
            <person name="Blanchet N."/>
            <person name="Boniface M.C."/>
            <person name="Brunel D."/>
            <person name="Catrice O."/>
            <person name="Chaidir N."/>
            <person name="Claudel C."/>
            <person name="Donnadieu C."/>
            <person name="Faraut T."/>
            <person name="Fievet G."/>
            <person name="Helmstetter N."/>
            <person name="King M."/>
            <person name="Knapp S.J."/>
            <person name="Lai Z."/>
            <person name="Le Paslier M.C."/>
            <person name="Lippi Y."/>
            <person name="Lorenzon L."/>
            <person name="Mandel J.R."/>
            <person name="Marage G."/>
            <person name="Marchand G."/>
            <person name="Marquand E."/>
            <person name="Bret-Mestries E."/>
            <person name="Morien E."/>
            <person name="Nambeesan S."/>
            <person name="Nguyen T."/>
            <person name="Pegot-Espagnet P."/>
            <person name="Pouilly N."/>
            <person name="Raftis F."/>
            <person name="Sallet E."/>
            <person name="Schiex T."/>
            <person name="Thomas J."/>
            <person name="Vandecasteele C."/>
            <person name="Vares D."/>
            <person name="Vear F."/>
            <person name="Vautrin S."/>
            <person name="Crespi M."/>
            <person name="Mangin B."/>
            <person name="Burke J.M."/>
            <person name="Salse J."/>
            <person name="Munos S."/>
            <person name="Vincourt P."/>
            <person name="Rieseberg L.H."/>
            <person name="Langlade N.B."/>
        </authorList>
    </citation>
    <scope>NUCLEOTIDE SEQUENCE [LARGE SCALE GENOMIC DNA]</scope>
    <source>
        <strain evidence="10">cv. SF193</strain>
        <tissue evidence="8">Leaves</tissue>
    </source>
</reference>
<dbReference type="PANTHER" id="PTHR19317">
    <property type="entry name" value="PRENYLATED RAB ACCEPTOR 1-RELATED"/>
    <property type="match status" value="1"/>
</dbReference>
<evidence type="ECO:0000313" key="8">
    <source>
        <dbReference type="EMBL" id="KAF5794560.1"/>
    </source>
</evidence>
<dbReference type="GO" id="GO:0005783">
    <property type="term" value="C:endoplasmic reticulum"/>
    <property type="evidence" value="ECO:0000318"/>
    <property type="project" value="GO_Central"/>
</dbReference>
<name>A0A251U4L0_HELAN</name>
<reference evidence="8" key="3">
    <citation type="submission" date="2020-06" db="EMBL/GenBank/DDBJ databases">
        <title>Helianthus annuus Genome sequencing and assembly Release 2.</title>
        <authorList>
            <person name="Gouzy J."/>
            <person name="Langlade N."/>
            <person name="Munos S."/>
        </authorList>
    </citation>
    <scope>NUCLEOTIDE SEQUENCE</scope>
    <source>
        <tissue evidence="8">Leaves</tissue>
    </source>
</reference>
<keyword evidence="5 7" id="KW-1133">Transmembrane helix</keyword>